<dbReference type="InterPro" id="IPR036869">
    <property type="entry name" value="J_dom_sf"/>
</dbReference>
<dbReference type="STRING" id="71139.A0A059ATE5"/>
<evidence type="ECO:0000313" key="3">
    <source>
        <dbReference type="EMBL" id="KCW57014.1"/>
    </source>
</evidence>
<dbReference type="PROSITE" id="PS50076">
    <property type="entry name" value="DNAJ_2"/>
    <property type="match status" value="1"/>
</dbReference>
<evidence type="ECO:0000256" key="1">
    <source>
        <dbReference type="SAM" id="MobiDB-lite"/>
    </source>
</evidence>
<dbReference type="eggNOG" id="KOG0712">
    <property type="taxonomic scope" value="Eukaryota"/>
</dbReference>
<dbReference type="OrthoDB" id="10250354at2759"/>
<sequence length="189" mass="21482">MAVSLASTLKASQLSLSEPRWLPTTQRPRPRIAISCRSSSSSATKSVGGNGSNYYELLSLNPNNTSADDVKKAYRSLALRYHPDACRDPSVKEESTRMFLLLHEAYETLSDPTSRQEYNYELGLNSTVSWRSPCSVVDGNNKFTSDDLEMMRSRWQDQIVELKRRSNNRMAQKNGSWAARKRAQNLRRD</sequence>
<evidence type="ECO:0000259" key="2">
    <source>
        <dbReference type="PROSITE" id="PS50076"/>
    </source>
</evidence>
<dbReference type="CDD" id="cd06257">
    <property type="entry name" value="DnaJ"/>
    <property type="match status" value="1"/>
</dbReference>
<reference evidence="3" key="1">
    <citation type="submission" date="2013-07" db="EMBL/GenBank/DDBJ databases">
        <title>The genome of Eucalyptus grandis.</title>
        <authorList>
            <person name="Schmutz J."/>
            <person name="Hayes R."/>
            <person name="Myburg A."/>
            <person name="Tuskan G."/>
            <person name="Grattapaglia D."/>
            <person name="Rokhsar D.S."/>
        </authorList>
    </citation>
    <scope>NUCLEOTIDE SEQUENCE</scope>
    <source>
        <tissue evidence="3">Leaf extractions</tissue>
    </source>
</reference>
<gene>
    <name evidence="3" type="ORF">EUGRSUZ_I02680</name>
</gene>
<feature type="region of interest" description="Disordered" evidence="1">
    <location>
        <begin position="165"/>
        <end position="189"/>
    </location>
</feature>
<dbReference type="Gene3D" id="1.10.287.110">
    <property type="entry name" value="DnaJ domain"/>
    <property type="match status" value="1"/>
</dbReference>
<protein>
    <recommendedName>
        <fullName evidence="2">J domain-containing protein</fullName>
    </recommendedName>
</protein>
<dbReference type="OMA" id="KEGSWAS"/>
<dbReference type="EMBL" id="KK198761">
    <property type="protein sequence ID" value="KCW57014.1"/>
    <property type="molecule type" value="Genomic_DNA"/>
</dbReference>
<dbReference type="InParanoid" id="A0A059ATE5"/>
<dbReference type="Pfam" id="PF00226">
    <property type="entry name" value="DnaJ"/>
    <property type="match status" value="1"/>
</dbReference>
<feature type="domain" description="J" evidence="2">
    <location>
        <begin position="53"/>
        <end position="122"/>
    </location>
</feature>
<dbReference type="InterPro" id="IPR001623">
    <property type="entry name" value="DnaJ_domain"/>
</dbReference>
<dbReference type="GO" id="GO:0009507">
    <property type="term" value="C:chloroplast"/>
    <property type="evidence" value="ECO:0000318"/>
    <property type="project" value="GO_Central"/>
</dbReference>
<dbReference type="KEGG" id="egr:104419922"/>
<dbReference type="SUPFAM" id="SSF46565">
    <property type="entry name" value="Chaperone J-domain"/>
    <property type="match status" value="1"/>
</dbReference>
<dbReference type="SMART" id="SM00271">
    <property type="entry name" value="DnaJ"/>
    <property type="match status" value="1"/>
</dbReference>
<accession>A0A059ATE5</accession>
<proteinExistence type="predicted"/>
<dbReference type="AlphaFoldDB" id="A0A059ATE5"/>
<name>A0A059ATE5_EUCGR</name>
<dbReference type="InterPro" id="IPR053232">
    <property type="entry name" value="DnaJ_C/III_chloroplastic"/>
</dbReference>
<dbReference type="PRINTS" id="PR00625">
    <property type="entry name" value="JDOMAIN"/>
</dbReference>
<organism evidence="3">
    <name type="scientific">Eucalyptus grandis</name>
    <name type="common">Flooded gum</name>
    <dbReference type="NCBI Taxonomy" id="71139"/>
    <lineage>
        <taxon>Eukaryota</taxon>
        <taxon>Viridiplantae</taxon>
        <taxon>Streptophyta</taxon>
        <taxon>Embryophyta</taxon>
        <taxon>Tracheophyta</taxon>
        <taxon>Spermatophyta</taxon>
        <taxon>Magnoliopsida</taxon>
        <taxon>eudicotyledons</taxon>
        <taxon>Gunneridae</taxon>
        <taxon>Pentapetalae</taxon>
        <taxon>rosids</taxon>
        <taxon>malvids</taxon>
        <taxon>Myrtales</taxon>
        <taxon>Myrtaceae</taxon>
        <taxon>Myrtoideae</taxon>
        <taxon>Eucalypteae</taxon>
        <taxon>Eucalyptus</taxon>
    </lineage>
</organism>
<dbReference type="PANTHER" id="PTHR45090">
    <property type="entry name" value="CHAPERONE PROTEIN DNAJ 20 CHLOROPLASTIC"/>
    <property type="match status" value="1"/>
</dbReference>
<dbReference type="PANTHER" id="PTHR45090:SF8">
    <property type="entry name" value="J DOMAIN-CONTAINING PROTEIN"/>
    <property type="match status" value="1"/>
</dbReference>
<dbReference type="Gramene" id="KCW57014">
    <property type="protein sequence ID" value="KCW57014"/>
    <property type="gene ID" value="EUGRSUZ_I02680"/>
</dbReference>
<feature type="compositionally biased region" description="Basic residues" evidence="1">
    <location>
        <begin position="179"/>
        <end position="189"/>
    </location>
</feature>